<evidence type="ECO:0000256" key="8">
    <source>
        <dbReference type="ARBA" id="ARBA00022695"/>
    </source>
</evidence>
<proteinExistence type="inferred from homology"/>
<evidence type="ECO:0000256" key="3">
    <source>
        <dbReference type="ARBA" id="ARBA00012584"/>
    </source>
</evidence>
<dbReference type="GO" id="GO:0005737">
    <property type="term" value="C:cytoplasm"/>
    <property type="evidence" value="ECO:0007669"/>
    <property type="project" value="UniProtKB-SubCell"/>
</dbReference>
<comment type="caution">
    <text evidence="16">The sequence shown here is derived from an EMBL/GenBank/DDBJ whole genome shotgun (WGS) entry which is preliminary data.</text>
</comment>
<keyword evidence="17" id="KW-1185">Reference proteome</keyword>
<evidence type="ECO:0000256" key="12">
    <source>
        <dbReference type="ARBA" id="ARBA00048366"/>
    </source>
</evidence>
<evidence type="ECO:0000256" key="14">
    <source>
        <dbReference type="PIRSR" id="PIRSR004930-1"/>
    </source>
</evidence>
<evidence type="ECO:0000256" key="6">
    <source>
        <dbReference type="ARBA" id="ARBA00022679"/>
    </source>
</evidence>
<dbReference type="GO" id="GO:0061710">
    <property type="term" value="F:L-threonylcarbamoyladenylate synthase"/>
    <property type="evidence" value="ECO:0007669"/>
    <property type="project" value="UniProtKB-EC"/>
</dbReference>
<evidence type="ECO:0000256" key="11">
    <source>
        <dbReference type="ARBA" id="ARBA00029774"/>
    </source>
</evidence>
<feature type="binding site" evidence="14">
    <location>
        <position position="90"/>
    </location>
    <ligand>
        <name>ATP</name>
        <dbReference type="ChEBI" id="CHEBI:30616"/>
    </ligand>
</feature>
<dbReference type="GO" id="GO:0000049">
    <property type="term" value="F:tRNA binding"/>
    <property type="evidence" value="ECO:0007669"/>
    <property type="project" value="TreeGrafter"/>
</dbReference>
<dbReference type="Proteomes" id="UP000092321">
    <property type="component" value="Unassembled WGS sequence"/>
</dbReference>
<evidence type="ECO:0000256" key="4">
    <source>
        <dbReference type="ARBA" id="ARBA00015492"/>
    </source>
</evidence>
<feature type="binding site" evidence="14">
    <location>
        <position position="63"/>
    </location>
    <ligand>
        <name>ATP</name>
        <dbReference type="ChEBI" id="CHEBI:30616"/>
    </ligand>
</feature>
<dbReference type="OrthoDB" id="412787at2759"/>
<dbReference type="Gene3D" id="3.40.50.11030">
    <property type="entry name" value="Threonylcarbamoyl-AMP synthase, C-terminal domain"/>
    <property type="match status" value="1"/>
</dbReference>
<comment type="subcellular location">
    <subcellularLocation>
        <location evidence="1 13">Cytoplasm</location>
    </subcellularLocation>
</comment>
<feature type="binding site" evidence="14">
    <location>
        <position position="95"/>
    </location>
    <ligand>
        <name>L-threonine</name>
        <dbReference type="ChEBI" id="CHEBI:57926"/>
    </ligand>
</feature>
<evidence type="ECO:0000256" key="9">
    <source>
        <dbReference type="ARBA" id="ARBA00022741"/>
    </source>
</evidence>
<dbReference type="NCBIfam" id="TIGR00057">
    <property type="entry name" value="L-threonylcarbamoyladenylate synthase"/>
    <property type="match status" value="1"/>
</dbReference>
<dbReference type="EC" id="2.7.7.87" evidence="3 13"/>
<feature type="binding site" evidence="14">
    <location>
        <position position="231"/>
    </location>
    <ligand>
        <name>L-threonine</name>
        <dbReference type="ChEBI" id="CHEBI:57926"/>
    </ligand>
</feature>
<feature type="binding site" evidence="14">
    <location>
        <position position="171"/>
    </location>
    <ligand>
        <name>L-threonine</name>
        <dbReference type="ChEBI" id="CHEBI:57926"/>
    </ligand>
</feature>
<evidence type="ECO:0000256" key="10">
    <source>
        <dbReference type="ARBA" id="ARBA00022840"/>
    </source>
</evidence>
<name>A0A1B7TDH2_9ASCO</name>
<feature type="binding site" evidence="14">
    <location>
        <position position="193"/>
    </location>
    <ligand>
        <name>ATP</name>
        <dbReference type="ChEBI" id="CHEBI:30616"/>
    </ligand>
</feature>
<keyword evidence="6 13" id="KW-0808">Transferase</keyword>
<dbReference type="PIRSF" id="PIRSF004930">
    <property type="entry name" value="Tln_factor_SUA5"/>
    <property type="match status" value="1"/>
</dbReference>
<feature type="binding site" evidence="14">
    <location>
        <position position="287"/>
    </location>
    <ligand>
        <name>ATP</name>
        <dbReference type="ChEBI" id="CHEBI:30616"/>
    </ligand>
</feature>
<dbReference type="AlphaFoldDB" id="A0A1B7TDH2"/>
<keyword evidence="7 13" id="KW-0819">tRNA processing</keyword>
<gene>
    <name evidence="16" type="ORF">HANVADRAFT_52911</name>
</gene>
<feature type="binding site" evidence="14">
    <location>
        <position position="191"/>
    </location>
    <ligand>
        <name>L-threonine</name>
        <dbReference type="ChEBI" id="CHEBI:57926"/>
    </ligand>
</feature>
<dbReference type="Gene3D" id="3.90.870.10">
    <property type="entry name" value="DHBP synthase"/>
    <property type="match status" value="1"/>
</dbReference>
<sequence>MPETKNIKTLMLKVDPKSISFSKNAHITGEEPLISDPTTRENLLKAAKLLASTSETVAFPTETVYGLGGSSLNDEAVRNIYKAKNRPSDNPLISHVSSIKQIDEVIYGVTHDAANPLKNIPKNYHPLINKLWPGPLTILLPIKLNTLDKNVRKEAKLSKLTTGNQKTFAVRLPSNNVARALIHFANTPVAAPSANTSTKPSPTSAKHVYFDLKDKTSIILDGGDCSIGVESTVIDCVTDADKILLLRPGGFTKEDVEKIVDREVVVECVLKKENESVRTPGMKYKHYAPSCKVVLFSPDKKDINAVLKEMQLRIDIEREYIEANKKHTDEKSNTGLKIGVLGYKYLKDLEIGVLKLEEKDRILIKSLGDDLKQMQKNIFKELRELDDVEHIDLLFIEGVDEENEGLAIMNRLSKSAGSDIVKF</sequence>
<reference evidence="17" key="1">
    <citation type="journal article" date="2016" name="Proc. Natl. Acad. Sci. U.S.A.">
        <title>Comparative genomics of biotechnologically important yeasts.</title>
        <authorList>
            <person name="Riley R."/>
            <person name="Haridas S."/>
            <person name="Wolfe K.H."/>
            <person name="Lopes M.R."/>
            <person name="Hittinger C.T."/>
            <person name="Goeker M."/>
            <person name="Salamov A.A."/>
            <person name="Wisecaver J.H."/>
            <person name="Long T.M."/>
            <person name="Calvey C.H."/>
            <person name="Aerts A.L."/>
            <person name="Barry K.W."/>
            <person name="Choi C."/>
            <person name="Clum A."/>
            <person name="Coughlan A.Y."/>
            <person name="Deshpande S."/>
            <person name="Douglass A.P."/>
            <person name="Hanson S.J."/>
            <person name="Klenk H.-P."/>
            <person name="LaButti K.M."/>
            <person name="Lapidus A."/>
            <person name="Lindquist E.A."/>
            <person name="Lipzen A.M."/>
            <person name="Meier-Kolthoff J.P."/>
            <person name="Ohm R.A."/>
            <person name="Otillar R.P."/>
            <person name="Pangilinan J.L."/>
            <person name="Peng Y."/>
            <person name="Rokas A."/>
            <person name="Rosa C.A."/>
            <person name="Scheuner C."/>
            <person name="Sibirny A.A."/>
            <person name="Slot J.C."/>
            <person name="Stielow J.B."/>
            <person name="Sun H."/>
            <person name="Kurtzman C.P."/>
            <person name="Blackwell M."/>
            <person name="Grigoriev I.V."/>
            <person name="Jeffries T.W."/>
        </authorList>
    </citation>
    <scope>NUCLEOTIDE SEQUENCE [LARGE SCALE GENOMIC DNA]</scope>
    <source>
        <strain evidence="17">NRRL Y-1626</strain>
    </source>
</reference>
<evidence type="ECO:0000259" key="15">
    <source>
        <dbReference type="PROSITE" id="PS51163"/>
    </source>
</evidence>
<dbReference type="GO" id="GO:0003725">
    <property type="term" value="F:double-stranded RNA binding"/>
    <property type="evidence" value="ECO:0007669"/>
    <property type="project" value="UniProtKB-UniRule"/>
</dbReference>
<dbReference type="InterPro" id="IPR017945">
    <property type="entry name" value="DHBP_synth_RibB-like_a/b_dom"/>
</dbReference>
<organism evidence="16 17">
    <name type="scientific">Hanseniaspora valbyensis NRRL Y-1626</name>
    <dbReference type="NCBI Taxonomy" id="766949"/>
    <lineage>
        <taxon>Eukaryota</taxon>
        <taxon>Fungi</taxon>
        <taxon>Dikarya</taxon>
        <taxon>Ascomycota</taxon>
        <taxon>Saccharomycotina</taxon>
        <taxon>Saccharomycetes</taxon>
        <taxon>Saccharomycodales</taxon>
        <taxon>Saccharomycodaceae</taxon>
        <taxon>Hanseniaspora</taxon>
    </lineage>
</organism>
<evidence type="ECO:0000256" key="2">
    <source>
        <dbReference type="ARBA" id="ARBA00007663"/>
    </source>
</evidence>
<dbReference type="SUPFAM" id="SSF55821">
    <property type="entry name" value="YrdC/RibB"/>
    <property type="match status" value="1"/>
</dbReference>
<keyword evidence="8 13" id="KW-0548">Nucleotidyltransferase</keyword>
<dbReference type="Pfam" id="PF03481">
    <property type="entry name" value="Sua5_C"/>
    <property type="match status" value="1"/>
</dbReference>
<evidence type="ECO:0000256" key="5">
    <source>
        <dbReference type="ARBA" id="ARBA00022490"/>
    </source>
</evidence>
<comment type="similarity">
    <text evidence="2 13">Belongs to the SUA5 family.</text>
</comment>
<accession>A0A1B7TDH2</accession>
<dbReference type="PANTHER" id="PTHR17490:SF16">
    <property type="entry name" value="THREONYLCARBAMOYL-AMP SYNTHASE"/>
    <property type="match status" value="1"/>
</dbReference>
<dbReference type="InterPro" id="IPR038385">
    <property type="entry name" value="Sua5/YwlC_C"/>
</dbReference>
<dbReference type="InterPro" id="IPR006070">
    <property type="entry name" value="Sua5-like_dom"/>
</dbReference>
<evidence type="ECO:0000256" key="13">
    <source>
        <dbReference type="PIRNR" id="PIRNR004930"/>
    </source>
</evidence>
<dbReference type="PROSITE" id="PS51163">
    <property type="entry name" value="YRDC"/>
    <property type="match status" value="1"/>
</dbReference>
<protein>
    <recommendedName>
        <fullName evidence="4 13">Threonylcarbamoyl-AMP synthase</fullName>
        <shortName evidence="13">TC-AMP synthase</shortName>
        <ecNumber evidence="3 13">2.7.7.87</ecNumber>
    </recommendedName>
    <alternativeName>
        <fullName evidence="11 13">L-threonylcarbamoyladenylate synthase</fullName>
    </alternativeName>
</protein>
<dbReference type="InterPro" id="IPR005145">
    <property type="entry name" value="Sua5_C"/>
</dbReference>
<feature type="domain" description="YrdC-like" evidence="15">
    <location>
        <begin position="40"/>
        <end position="251"/>
    </location>
</feature>
<dbReference type="EMBL" id="LXPE01000014">
    <property type="protein sequence ID" value="OBA26715.1"/>
    <property type="molecule type" value="Genomic_DNA"/>
</dbReference>
<feature type="binding site" evidence="14">
    <location>
        <position position="247"/>
    </location>
    <ligand>
        <name>ATP</name>
        <dbReference type="ChEBI" id="CHEBI:30616"/>
    </ligand>
</feature>
<comment type="function">
    <text evidence="13">Required for the formation of a threonylcarbamoyl group on adenosine at position 37 (t(6)A37) in tRNAs that read codons beginning with adenine.</text>
</comment>
<feature type="binding site" evidence="14">
    <location>
        <position position="201"/>
    </location>
    <ligand>
        <name>ATP</name>
        <dbReference type="ChEBI" id="CHEBI:30616"/>
    </ligand>
</feature>
<evidence type="ECO:0000313" key="17">
    <source>
        <dbReference type="Proteomes" id="UP000092321"/>
    </source>
</evidence>
<dbReference type="InterPro" id="IPR050156">
    <property type="entry name" value="TC-AMP_synthase_SUA5"/>
</dbReference>
<evidence type="ECO:0000313" key="16">
    <source>
        <dbReference type="EMBL" id="OBA26715.1"/>
    </source>
</evidence>
<dbReference type="InterPro" id="IPR010923">
    <property type="entry name" value="T(6)A37_SUA5"/>
</dbReference>
<evidence type="ECO:0000256" key="1">
    <source>
        <dbReference type="ARBA" id="ARBA00004496"/>
    </source>
</evidence>
<dbReference type="GO" id="GO:0006450">
    <property type="term" value="P:regulation of translational fidelity"/>
    <property type="evidence" value="ECO:0007669"/>
    <property type="project" value="TreeGrafter"/>
</dbReference>
<keyword evidence="9 13" id="KW-0547">Nucleotide-binding</keyword>
<comment type="catalytic activity">
    <reaction evidence="12 13">
        <text>L-threonine + hydrogencarbonate + ATP = L-threonylcarbamoyladenylate + diphosphate + H2O</text>
        <dbReference type="Rhea" id="RHEA:36407"/>
        <dbReference type="ChEBI" id="CHEBI:15377"/>
        <dbReference type="ChEBI" id="CHEBI:17544"/>
        <dbReference type="ChEBI" id="CHEBI:30616"/>
        <dbReference type="ChEBI" id="CHEBI:33019"/>
        <dbReference type="ChEBI" id="CHEBI:57926"/>
        <dbReference type="ChEBI" id="CHEBI:73682"/>
        <dbReference type="EC" id="2.7.7.87"/>
    </reaction>
</comment>
<dbReference type="GO" id="GO:0005524">
    <property type="term" value="F:ATP binding"/>
    <property type="evidence" value="ECO:0007669"/>
    <property type="project" value="UniProtKB-UniRule"/>
</dbReference>
<dbReference type="Pfam" id="PF01300">
    <property type="entry name" value="Sua5_yciO_yrdC"/>
    <property type="match status" value="1"/>
</dbReference>
<evidence type="ECO:0000256" key="7">
    <source>
        <dbReference type="ARBA" id="ARBA00022694"/>
    </source>
</evidence>
<dbReference type="GO" id="GO:0008033">
    <property type="term" value="P:tRNA processing"/>
    <property type="evidence" value="ECO:0007669"/>
    <property type="project" value="UniProtKB-KW"/>
</dbReference>
<dbReference type="PANTHER" id="PTHR17490">
    <property type="entry name" value="SUA5"/>
    <property type="match status" value="1"/>
</dbReference>
<feature type="binding site" evidence="14">
    <location>
        <position position="167"/>
    </location>
    <ligand>
        <name>ATP</name>
        <dbReference type="ChEBI" id="CHEBI:30616"/>
    </ligand>
</feature>
<keyword evidence="10 13" id="KW-0067">ATP-binding</keyword>
<feature type="binding site" evidence="14">
    <location>
        <position position="86"/>
    </location>
    <ligand>
        <name>ATP</name>
        <dbReference type="ChEBI" id="CHEBI:30616"/>
    </ligand>
</feature>
<keyword evidence="5 13" id="KW-0963">Cytoplasm</keyword>